<name>A0A2R4SVU4_9ACTN</name>
<dbReference type="Pfam" id="PF01471">
    <property type="entry name" value="PG_binding_1"/>
    <property type="match status" value="1"/>
</dbReference>
<dbReference type="RefSeq" id="WP_108146673.1">
    <property type="nucleotide sequence ID" value="NZ_CP026304.1"/>
</dbReference>
<dbReference type="Proteomes" id="UP000244201">
    <property type="component" value="Chromosome"/>
</dbReference>
<dbReference type="Gene3D" id="1.10.101.10">
    <property type="entry name" value="PGBD-like superfamily/PGBD"/>
    <property type="match status" value="1"/>
</dbReference>
<reference evidence="3 4" key="1">
    <citation type="submission" date="2018-01" db="EMBL/GenBank/DDBJ databases">
        <title>Complete genome sequence of Streptomyces lunaelactis MM109T, a Ferroverdin A producer isolated from cave moonmilk deposits.</title>
        <authorList>
            <person name="Naome A."/>
            <person name="Martinet L."/>
            <person name="Maciejewska M."/>
            <person name="Anderssen S."/>
            <person name="Adam D."/>
            <person name="Tenconi E."/>
            <person name="Deflandre B."/>
            <person name="Arguelles-Arias A."/>
            <person name="Calusinska M."/>
            <person name="Copieters W."/>
            <person name="Karim L."/>
            <person name="Hanikenne M."/>
            <person name="Baurain D."/>
            <person name="van Wezel G."/>
            <person name="Smargiasso N."/>
            <person name="de Pauw E."/>
            <person name="Delfosse P."/>
            <person name="Rigali S."/>
        </authorList>
    </citation>
    <scope>NUCLEOTIDE SEQUENCE [LARGE SCALE GENOMIC DNA]</scope>
    <source>
        <strain evidence="3 4">MM109</strain>
    </source>
</reference>
<feature type="domain" description="Peptidoglycan binding-like" evidence="2">
    <location>
        <begin position="69"/>
        <end position="119"/>
    </location>
</feature>
<feature type="signal peptide" evidence="1">
    <location>
        <begin position="1"/>
        <end position="30"/>
    </location>
</feature>
<evidence type="ECO:0000313" key="3">
    <source>
        <dbReference type="EMBL" id="AVZ70978.1"/>
    </source>
</evidence>
<dbReference type="EMBL" id="CP026304">
    <property type="protein sequence ID" value="AVZ70978.1"/>
    <property type="molecule type" value="Genomic_DNA"/>
</dbReference>
<sequence length="131" mass="14580">MSHSRRITASCATFVLAAASLLATAPAAEASPGICYLTSYDNPYIPGREQYVVPEYDLRYGMNDYCVAGLQRQINRRYGNPLTVDGIYGPRTRDWVKRIQRDFSWCAGGVDGVAGRNTISCFEHVTGWSEF</sequence>
<dbReference type="InterPro" id="IPR002477">
    <property type="entry name" value="Peptidoglycan-bd-like"/>
</dbReference>
<protein>
    <recommendedName>
        <fullName evidence="2">Peptidoglycan binding-like domain-containing protein</fullName>
    </recommendedName>
</protein>
<dbReference type="GeneID" id="55653789"/>
<gene>
    <name evidence="3" type="ORF">SLUN_00565</name>
</gene>
<dbReference type="AlphaFoldDB" id="A0A2R4SVU4"/>
<feature type="chain" id="PRO_5015363034" description="Peptidoglycan binding-like domain-containing protein" evidence="1">
    <location>
        <begin position="31"/>
        <end position="131"/>
    </location>
</feature>
<keyword evidence="1" id="KW-0732">Signal</keyword>
<proteinExistence type="predicted"/>
<keyword evidence="4" id="KW-1185">Reference proteome</keyword>
<accession>A0A2R4SVU4</accession>
<dbReference type="KEGG" id="slk:SLUN_00565"/>
<dbReference type="SUPFAM" id="SSF47090">
    <property type="entry name" value="PGBD-like"/>
    <property type="match status" value="1"/>
</dbReference>
<dbReference type="OrthoDB" id="9815541at2"/>
<dbReference type="InterPro" id="IPR036366">
    <property type="entry name" value="PGBDSf"/>
</dbReference>
<evidence type="ECO:0000256" key="1">
    <source>
        <dbReference type="SAM" id="SignalP"/>
    </source>
</evidence>
<organism evidence="3 4">
    <name type="scientific">Streptomyces lunaelactis</name>
    <dbReference type="NCBI Taxonomy" id="1535768"/>
    <lineage>
        <taxon>Bacteria</taxon>
        <taxon>Bacillati</taxon>
        <taxon>Actinomycetota</taxon>
        <taxon>Actinomycetes</taxon>
        <taxon>Kitasatosporales</taxon>
        <taxon>Streptomycetaceae</taxon>
        <taxon>Streptomyces</taxon>
    </lineage>
</organism>
<evidence type="ECO:0000313" key="4">
    <source>
        <dbReference type="Proteomes" id="UP000244201"/>
    </source>
</evidence>
<dbReference type="InterPro" id="IPR036365">
    <property type="entry name" value="PGBD-like_sf"/>
</dbReference>
<evidence type="ECO:0000259" key="2">
    <source>
        <dbReference type="Pfam" id="PF01471"/>
    </source>
</evidence>